<name>A0A640LPU2_BACAN</name>
<protein>
    <submittedName>
        <fullName evidence="1">Uncharacterized protein</fullName>
    </submittedName>
</protein>
<proteinExistence type="predicted"/>
<comment type="caution">
    <text evidence="1">The sequence shown here is derived from an EMBL/GenBank/DDBJ whole genome shotgun (WGS) entry which is preliminary data.</text>
</comment>
<sequence>MPYPMHMARVIKNYMTDIDAREFKEFDDELDVDIIKIEKKDSIIRI</sequence>
<gene>
    <name evidence="1" type="ORF">TuanDB_44480</name>
</gene>
<dbReference type="EMBL" id="BLET01000793">
    <property type="protein sequence ID" value="GEU03863.1"/>
    <property type="molecule type" value="Genomic_DNA"/>
</dbReference>
<organism evidence="1">
    <name type="scientific">Bacillus anthracis</name>
    <name type="common">anthrax bacterium</name>
    <dbReference type="NCBI Taxonomy" id="1392"/>
    <lineage>
        <taxon>Bacteria</taxon>
        <taxon>Bacillati</taxon>
        <taxon>Bacillota</taxon>
        <taxon>Bacilli</taxon>
        <taxon>Bacillales</taxon>
        <taxon>Bacillaceae</taxon>
        <taxon>Bacillus</taxon>
        <taxon>Bacillus cereus group</taxon>
    </lineage>
</organism>
<accession>A0A640LPU2</accession>
<dbReference type="AlphaFoldDB" id="A0A640LPU2"/>
<reference evidence="1" key="1">
    <citation type="submission" date="2019-12" db="EMBL/GenBank/DDBJ databases">
        <title>Epidemiological and comparative genomic analysis of Bacillus anthracis isolated from northern Vietnam.</title>
        <authorList>
            <person name="Hoang T.T.H."/>
            <person name="Dang D.A."/>
            <person name="Pham M.H."/>
            <person name="Luong M.H."/>
            <person name="Tran N.D."/>
            <person name="Nguyen T.H."/>
            <person name="Nguyen T.T."/>
            <person name="Inoue S."/>
            <person name="Morikawa S."/>
            <person name="Okutani A."/>
        </authorList>
    </citation>
    <scope>NUCLEOTIDE SEQUENCE</scope>
    <source>
        <strain evidence="1">TuanDB</strain>
    </source>
</reference>
<evidence type="ECO:0000313" key="1">
    <source>
        <dbReference type="EMBL" id="GEU03863.1"/>
    </source>
</evidence>